<name>A0A1G8NLA7_9BACI</name>
<proteinExistence type="predicted"/>
<dbReference type="Proteomes" id="UP000198853">
    <property type="component" value="Unassembled WGS sequence"/>
</dbReference>
<accession>A0A1G8NLA7</accession>
<dbReference type="RefSeq" id="WP_090398140.1">
    <property type="nucleotide sequence ID" value="NZ_FNEN01000006.1"/>
</dbReference>
<evidence type="ECO:0008006" key="3">
    <source>
        <dbReference type="Google" id="ProtNLM"/>
    </source>
</evidence>
<dbReference type="Gene3D" id="1.20.5.170">
    <property type="match status" value="1"/>
</dbReference>
<gene>
    <name evidence="1" type="ORF">SAMN04488123_106137</name>
</gene>
<keyword evidence="2" id="KW-1185">Reference proteome</keyword>
<dbReference type="OrthoDB" id="2969515at2"/>
<reference evidence="1 2" key="1">
    <citation type="submission" date="2016-10" db="EMBL/GenBank/DDBJ databases">
        <authorList>
            <person name="de Groot N.N."/>
        </authorList>
    </citation>
    <scope>NUCLEOTIDE SEQUENCE [LARGE SCALE GENOMIC DNA]</scope>
    <source>
        <strain evidence="1 2">DSM 21771</strain>
    </source>
</reference>
<evidence type="ECO:0000313" key="1">
    <source>
        <dbReference type="EMBL" id="SDI80955.1"/>
    </source>
</evidence>
<evidence type="ECO:0000313" key="2">
    <source>
        <dbReference type="Proteomes" id="UP000198853"/>
    </source>
</evidence>
<dbReference type="SUPFAM" id="SSF57997">
    <property type="entry name" value="Tropomyosin"/>
    <property type="match status" value="1"/>
</dbReference>
<dbReference type="AlphaFoldDB" id="A0A1G8NLA7"/>
<protein>
    <recommendedName>
        <fullName evidence="3">t-SNARE coiled-coil homology domain-containing protein</fullName>
    </recommendedName>
</protein>
<organism evidence="1 2">
    <name type="scientific">Natribacillus halophilus</name>
    <dbReference type="NCBI Taxonomy" id="549003"/>
    <lineage>
        <taxon>Bacteria</taxon>
        <taxon>Bacillati</taxon>
        <taxon>Bacillota</taxon>
        <taxon>Bacilli</taxon>
        <taxon>Bacillales</taxon>
        <taxon>Bacillaceae</taxon>
        <taxon>Natribacillus</taxon>
    </lineage>
</organism>
<sequence length="121" mass="14432">MSEQKLEQILSKLDDMGQDINELKSGQVRVEERMTSMDTRITSMDDRLNRMDENIEELKTGQKVLTDGQRGLRKEIDTRFNEAKGRFDYVDRQLRLLDVDFTRIEENVYDHSREIHRLKNL</sequence>
<dbReference type="EMBL" id="FNEN01000006">
    <property type="protein sequence ID" value="SDI80955.1"/>
    <property type="molecule type" value="Genomic_DNA"/>
</dbReference>